<protein>
    <submittedName>
        <fullName evidence="2">Uncharacterized protein</fullName>
    </submittedName>
</protein>
<dbReference type="Proteomes" id="UP000271624">
    <property type="component" value="Unassembled WGS sequence"/>
</dbReference>
<sequence>MSERRIKVVQLAELIKVSESTVTTWRACEYMPEINEKRWIQIVAAINKLCDVNGFPKRKIDLWDLIEFCPDEQRDFDPLEYQYASGDARKKSVPKKSSQESDDSTPEKKEQIAA</sequence>
<feature type="region of interest" description="Disordered" evidence="1">
    <location>
        <begin position="86"/>
        <end position="114"/>
    </location>
</feature>
<reference evidence="2" key="1">
    <citation type="submission" date="2018-12" db="EMBL/GenBank/DDBJ databases">
        <authorList>
            <person name="Will S."/>
            <person name="Neumann-Schaal M."/>
            <person name="Henke P."/>
        </authorList>
    </citation>
    <scope>NUCLEOTIDE SEQUENCE</scope>
    <source>
        <strain evidence="2">PCC 7102</strain>
    </source>
</reference>
<dbReference type="EMBL" id="RSCL01000034">
    <property type="protein sequence ID" value="RUS97019.1"/>
    <property type="molecule type" value="Genomic_DNA"/>
</dbReference>
<evidence type="ECO:0000313" key="2">
    <source>
        <dbReference type="EMBL" id="RUS97019.1"/>
    </source>
</evidence>
<evidence type="ECO:0000256" key="1">
    <source>
        <dbReference type="SAM" id="MobiDB-lite"/>
    </source>
</evidence>
<organism evidence="2 3">
    <name type="scientific">Dulcicalothrix desertica PCC 7102</name>
    <dbReference type="NCBI Taxonomy" id="232991"/>
    <lineage>
        <taxon>Bacteria</taxon>
        <taxon>Bacillati</taxon>
        <taxon>Cyanobacteriota</taxon>
        <taxon>Cyanophyceae</taxon>
        <taxon>Nostocales</taxon>
        <taxon>Calotrichaceae</taxon>
        <taxon>Dulcicalothrix</taxon>
    </lineage>
</organism>
<keyword evidence="3" id="KW-1185">Reference proteome</keyword>
<dbReference type="OrthoDB" id="522116at2"/>
<feature type="compositionally biased region" description="Basic and acidic residues" evidence="1">
    <location>
        <begin position="105"/>
        <end position="114"/>
    </location>
</feature>
<comment type="caution">
    <text evidence="2">The sequence shown here is derived from an EMBL/GenBank/DDBJ whole genome shotgun (WGS) entry which is preliminary data.</text>
</comment>
<accession>A0A433UT75</accession>
<proteinExistence type="predicted"/>
<reference evidence="2" key="2">
    <citation type="journal article" date="2019" name="Genome Biol. Evol.">
        <title>Day and night: Metabolic profiles and evolutionary relationships of six axenic non-marine cyanobacteria.</title>
        <authorList>
            <person name="Will S.E."/>
            <person name="Henke P."/>
            <person name="Boedeker C."/>
            <person name="Huang S."/>
            <person name="Brinkmann H."/>
            <person name="Rohde M."/>
            <person name="Jarek M."/>
            <person name="Friedl T."/>
            <person name="Seufert S."/>
            <person name="Schumacher M."/>
            <person name="Overmann J."/>
            <person name="Neumann-Schaal M."/>
            <person name="Petersen J."/>
        </authorList>
    </citation>
    <scope>NUCLEOTIDE SEQUENCE [LARGE SCALE GENOMIC DNA]</scope>
    <source>
        <strain evidence="2">PCC 7102</strain>
    </source>
</reference>
<name>A0A433UT75_9CYAN</name>
<evidence type="ECO:0000313" key="3">
    <source>
        <dbReference type="Proteomes" id="UP000271624"/>
    </source>
</evidence>
<dbReference type="AlphaFoldDB" id="A0A433UT75"/>
<gene>
    <name evidence="2" type="ORF">DSM106972_085690</name>
</gene>